<reference evidence="2 3" key="1">
    <citation type="journal article" date="2016" name="Sci. Rep.">
        <title>Metabolic traits of an uncultured archaeal lineage -MSBL1- from brine pools of the Red Sea.</title>
        <authorList>
            <person name="Mwirichia R."/>
            <person name="Alam I."/>
            <person name="Rashid M."/>
            <person name="Vinu M."/>
            <person name="Ba-Alawi W."/>
            <person name="Anthony Kamau A."/>
            <person name="Kamanda Ngugi D."/>
            <person name="Goker M."/>
            <person name="Klenk H.P."/>
            <person name="Bajic V."/>
            <person name="Stingl U."/>
        </authorList>
    </citation>
    <scope>NUCLEOTIDE SEQUENCE [LARGE SCALE GENOMIC DNA]</scope>
    <source>
        <strain evidence="2">SCGC-AAA259B11</strain>
    </source>
</reference>
<name>A0A133U6C0_9EURY</name>
<feature type="transmembrane region" description="Helical" evidence="1">
    <location>
        <begin position="42"/>
        <end position="60"/>
    </location>
</feature>
<keyword evidence="1" id="KW-1133">Transmembrane helix</keyword>
<proteinExistence type="predicted"/>
<keyword evidence="1" id="KW-0812">Transmembrane</keyword>
<dbReference type="AlphaFoldDB" id="A0A133U6C0"/>
<evidence type="ECO:0000313" key="2">
    <source>
        <dbReference type="EMBL" id="KXA89696.1"/>
    </source>
</evidence>
<evidence type="ECO:0000313" key="3">
    <source>
        <dbReference type="Proteomes" id="UP000070184"/>
    </source>
</evidence>
<feature type="transmembrane region" description="Helical" evidence="1">
    <location>
        <begin position="12"/>
        <end position="30"/>
    </location>
</feature>
<keyword evidence="3" id="KW-1185">Reference proteome</keyword>
<gene>
    <name evidence="2" type="ORF">AKJ61_02335</name>
</gene>
<evidence type="ECO:0000256" key="1">
    <source>
        <dbReference type="SAM" id="Phobius"/>
    </source>
</evidence>
<comment type="caution">
    <text evidence="2">The sequence shown here is derived from an EMBL/GenBank/DDBJ whole genome shotgun (WGS) entry which is preliminary data.</text>
</comment>
<organism evidence="2 3">
    <name type="scientific">candidate division MSBL1 archaeon SCGC-AAA259B11</name>
    <dbReference type="NCBI Taxonomy" id="1698260"/>
    <lineage>
        <taxon>Archaea</taxon>
        <taxon>Methanobacteriati</taxon>
        <taxon>Methanobacteriota</taxon>
        <taxon>candidate division MSBL1</taxon>
    </lineage>
</organism>
<feature type="transmembrane region" description="Helical" evidence="1">
    <location>
        <begin position="95"/>
        <end position="114"/>
    </location>
</feature>
<protein>
    <submittedName>
        <fullName evidence="2">Uncharacterized protein</fullName>
    </submittedName>
</protein>
<keyword evidence="1" id="KW-0472">Membrane</keyword>
<accession>A0A133U6C0</accession>
<dbReference type="EMBL" id="LHXK01000025">
    <property type="protein sequence ID" value="KXA89696.1"/>
    <property type="molecule type" value="Genomic_DNA"/>
</dbReference>
<feature type="transmembrane region" description="Helical" evidence="1">
    <location>
        <begin position="67"/>
        <end position="89"/>
    </location>
</feature>
<sequence>MERIKEFVEGVQENIVGLAIISVIFIFFGIRQLGVAPTIRVISWDFVFAVIFLASGIFLWTQKSWGWVLALLASALIAGFGLYGVYVGIANGVSAVTSSGITYAIPGILFLLYLTRGNVRGKFV</sequence>
<dbReference type="Proteomes" id="UP000070184">
    <property type="component" value="Unassembled WGS sequence"/>
</dbReference>